<dbReference type="EMBL" id="GBRD01013714">
    <property type="protein sequence ID" value="JAG52112.1"/>
    <property type="molecule type" value="Transcribed_RNA"/>
</dbReference>
<name>A0A0K8SFP9_LYGHE</name>
<feature type="non-terminal residue" evidence="1">
    <location>
        <position position="109"/>
    </location>
</feature>
<evidence type="ECO:0000313" key="1">
    <source>
        <dbReference type="EMBL" id="JAG52112.1"/>
    </source>
</evidence>
<accession>A0A0K8SFP9</accession>
<sequence length="109" mass="12918">LGVWCAKVISNEALWEKKNQKLISEDIRKRKGKWTGLTSRTEEGPVERQALEWNPQGFRRLGRPRISWRRLVEEELSCVGRTWQQPKVLARDREGWCNLVEPKWCNLMS</sequence>
<feature type="non-terminal residue" evidence="1">
    <location>
        <position position="1"/>
    </location>
</feature>
<proteinExistence type="predicted"/>
<dbReference type="AlphaFoldDB" id="A0A0K8SFP9"/>
<reference evidence="1" key="1">
    <citation type="submission" date="2014-09" db="EMBL/GenBank/DDBJ databases">
        <authorList>
            <person name="Magalhaes I.L.F."/>
            <person name="Oliveira U."/>
            <person name="Santos F.R."/>
            <person name="Vidigal T.H.D.A."/>
            <person name="Brescovit A.D."/>
            <person name="Santos A.J."/>
        </authorList>
    </citation>
    <scope>NUCLEOTIDE SEQUENCE</scope>
</reference>
<organism evidence="1">
    <name type="scientific">Lygus hesperus</name>
    <name type="common">Western plant bug</name>
    <dbReference type="NCBI Taxonomy" id="30085"/>
    <lineage>
        <taxon>Eukaryota</taxon>
        <taxon>Metazoa</taxon>
        <taxon>Ecdysozoa</taxon>
        <taxon>Arthropoda</taxon>
        <taxon>Hexapoda</taxon>
        <taxon>Insecta</taxon>
        <taxon>Pterygota</taxon>
        <taxon>Neoptera</taxon>
        <taxon>Paraneoptera</taxon>
        <taxon>Hemiptera</taxon>
        <taxon>Heteroptera</taxon>
        <taxon>Panheteroptera</taxon>
        <taxon>Cimicomorpha</taxon>
        <taxon>Miridae</taxon>
        <taxon>Mirini</taxon>
        <taxon>Lygus</taxon>
    </lineage>
</organism>
<protein>
    <submittedName>
        <fullName evidence="1">Uncharacterized protein</fullName>
    </submittedName>
</protein>